<evidence type="ECO:0000313" key="1">
    <source>
        <dbReference type="EMBL" id="CAG8838424.1"/>
    </source>
</evidence>
<dbReference type="Proteomes" id="UP000789920">
    <property type="component" value="Unassembled WGS sequence"/>
</dbReference>
<reference evidence="1" key="1">
    <citation type="submission" date="2021-06" db="EMBL/GenBank/DDBJ databases">
        <authorList>
            <person name="Kallberg Y."/>
            <person name="Tangrot J."/>
            <person name="Rosling A."/>
        </authorList>
    </citation>
    <scope>NUCLEOTIDE SEQUENCE</scope>
    <source>
        <strain evidence="1">MA461A</strain>
    </source>
</reference>
<gene>
    <name evidence="1" type="ORF">RPERSI_LOCUS30659</name>
</gene>
<evidence type="ECO:0000313" key="2">
    <source>
        <dbReference type="Proteomes" id="UP000789920"/>
    </source>
</evidence>
<feature type="non-terminal residue" evidence="1">
    <location>
        <position position="1"/>
    </location>
</feature>
<comment type="caution">
    <text evidence="1">The sequence shown here is derived from an EMBL/GenBank/DDBJ whole genome shotgun (WGS) entry which is preliminary data.</text>
</comment>
<proteinExistence type="predicted"/>
<accession>A0ACA9SJ50</accession>
<organism evidence="1 2">
    <name type="scientific">Racocetra persica</name>
    <dbReference type="NCBI Taxonomy" id="160502"/>
    <lineage>
        <taxon>Eukaryota</taxon>
        <taxon>Fungi</taxon>
        <taxon>Fungi incertae sedis</taxon>
        <taxon>Mucoromycota</taxon>
        <taxon>Glomeromycotina</taxon>
        <taxon>Glomeromycetes</taxon>
        <taxon>Diversisporales</taxon>
        <taxon>Gigasporaceae</taxon>
        <taxon>Racocetra</taxon>
    </lineage>
</organism>
<feature type="non-terminal residue" evidence="1">
    <location>
        <position position="95"/>
    </location>
</feature>
<keyword evidence="2" id="KW-1185">Reference proteome</keyword>
<name>A0ACA9SJ50_9GLOM</name>
<protein>
    <submittedName>
        <fullName evidence="1">30703_t:CDS:1</fullName>
    </submittedName>
</protein>
<dbReference type="EMBL" id="CAJVQC010120513">
    <property type="protein sequence ID" value="CAG8838424.1"/>
    <property type="molecule type" value="Genomic_DNA"/>
</dbReference>
<sequence length="95" mass="10423">HILSFLLILLISIVYKSVAVKPIVYKSVAVKPIENKTWENWNGAISISPNAIFEPTTLGDLVDIVKLAKINNKSIRCAAQGHTTSSLSVTEDYLV</sequence>